<gene>
    <name evidence="1" type="ORF">TIFTF001_020805</name>
</gene>
<accession>A0AA88AEH1</accession>
<evidence type="ECO:0000313" key="2">
    <source>
        <dbReference type="Proteomes" id="UP001187192"/>
    </source>
</evidence>
<dbReference type="EMBL" id="BTGU01000038">
    <property type="protein sequence ID" value="GMN51647.1"/>
    <property type="molecule type" value="Genomic_DNA"/>
</dbReference>
<protein>
    <submittedName>
        <fullName evidence="1">Uncharacterized protein</fullName>
    </submittedName>
</protein>
<name>A0AA88AEH1_FICCA</name>
<sequence length="164" mass="18361">MRKITRQATLSEAIATTATNSGLLGLFLLLKDEEGGGTAAGEEEEVGGAAAFGRQSATPAVRRRVAAQNDRALASYRAGMSYKARSSVYSRDVYNLSNPDPDEEKRKIEVGNWEKDQRRWFCGGGESGGEERRCYIDREERERRLWLKMSRGRFRGVGLKTLYC</sequence>
<organism evidence="1 2">
    <name type="scientific">Ficus carica</name>
    <name type="common">Common fig</name>
    <dbReference type="NCBI Taxonomy" id="3494"/>
    <lineage>
        <taxon>Eukaryota</taxon>
        <taxon>Viridiplantae</taxon>
        <taxon>Streptophyta</taxon>
        <taxon>Embryophyta</taxon>
        <taxon>Tracheophyta</taxon>
        <taxon>Spermatophyta</taxon>
        <taxon>Magnoliopsida</taxon>
        <taxon>eudicotyledons</taxon>
        <taxon>Gunneridae</taxon>
        <taxon>Pentapetalae</taxon>
        <taxon>rosids</taxon>
        <taxon>fabids</taxon>
        <taxon>Rosales</taxon>
        <taxon>Moraceae</taxon>
        <taxon>Ficeae</taxon>
        <taxon>Ficus</taxon>
    </lineage>
</organism>
<proteinExistence type="predicted"/>
<dbReference type="Proteomes" id="UP001187192">
    <property type="component" value="Unassembled WGS sequence"/>
</dbReference>
<reference evidence="1" key="1">
    <citation type="submission" date="2023-07" db="EMBL/GenBank/DDBJ databases">
        <title>draft genome sequence of fig (Ficus carica).</title>
        <authorList>
            <person name="Takahashi T."/>
            <person name="Nishimura K."/>
        </authorList>
    </citation>
    <scope>NUCLEOTIDE SEQUENCE</scope>
</reference>
<comment type="caution">
    <text evidence="1">The sequence shown here is derived from an EMBL/GenBank/DDBJ whole genome shotgun (WGS) entry which is preliminary data.</text>
</comment>
<dbReference type="AlphaFoldDB" id="A0AA88AEH1"/>
<keyword evidence="2" id="KW-1185">Reference proteome</keyword>
<evidence type="ECO:0000313" key="1">
    <source>
        <dbReference type="EMBL" id="GMN51647.1"/>
    </source>
</evidence>